<sequence>MDSHIAVVLIDPLNEFLHPDGLHQISKEGTYFGWNHRNANHIGTRDHKVFDKAFSGQISKGFGLVFYIQILILLRAMLVNWAFMSRYYKLADNSIISTDAGAALSVELGEAATKVVWPVIEDQVMT</sequence>
<keyword evidence="1" id="KW-0812">Transmembrane</keyword>
<feature type="transmembrane region" description="Helical" evidence="1">
    <location>
        <begin position="64"/>
        <end position="83"/>
    </location>
</feature>
<evidence type="ECO:0000313" key="3">
    <source>
        <dbReference type="Proteomes" id="UP000541154"/>
    </source>
</evidence>
<evidence type="ECO:0000313" key="2">
    <source>
        <dbReference type="EMBL" id="KAF5854769.1"/>
    </source>
</evidence>
<accession>A0A8H5ZTB5</accession>
<reference evidence="2 3" key="1">
    <citation type="submission" date="2019-04" db="EMBL/GenBank/DDBJ databases">
        <title>Aspergillus burnettii sp. nov., novel species from soil in southeast Queensland.</title>
        <authorList>
            <person name="Gilchrist C.L.M."/>
            <person name="Pitt J.I."/>
            <person name="Lange L."/>
            <person name="Lacey H.J."/>
            <person name="Vuong D."/>
            <person name="Midgley D.J."/>
            <person name="Greenfield P."/>
            <person name="Bradbury M."/>
            <person name="Lacey E."/>
            <person name="Busk P.K."/>
            <person name="Pilgaard B."/>
            <person name="Chooi Y.H."/>
            <person name="Piggott A.M."/>
        </authorList>
    </citation>
    <scope>NUCLEOTIDE SEQUENCE [LARGE SCALE GENOMIC DNA]</scope>
    <source>
        <strain evidence="2 3">FRR 5400</strain>
    </source>
</reference>
<dbReference type="EMBL" id="SPNV01000755">
    <property type="protein sequence ID" value="KAF5854769.1"/>
    <property type="molecule type" value="Genomic_DNA"/>
</dbReference>
<evidence type="ECO:0000256" key="1">
    <source>
        <dbReference type="SAM" id="Phobius"/>
    </source>
</evidence>
<organism evidence="2 3">
    <name type="scientific">Petromyces alliaceus</name>
    <name type="common">Aspergillus alliaceus</name>
    <dbReference type="NCBI Taxonomy" id="209559"/>
    <lineage>
        <taxon>Eukaryota</taxon>
        <taxon>Fungi</taxon>
        <taxon>Dikarya</taxon>
        <taxon>Ascomycota</taxon>
        <taxon>Pezizomycotina</taxon>
        <taxon>Eurotiomycetes</taxon>
        <taxon>Eurotiomycetidae</taxon>
        <taxon>Eurotiales</taxon>
        <taxon>Aspergillaceae</taxon>
        <taxon>Aspergillus</taxon>
        <taxon>Aspergillus subgen. Circumdati</taxon>
    </lineage>
</organism>
<keyword evidence="1" id="KW-1133">Transmembrane helix</keyword>
<dbReference type="AlphaFoldDB" id="A0A8H5ZTB5"/>
<comment type="caution">
    <text evidence="2">The sequence shown here is derived from an EMBL/GenBank/DDBJ whole genome shotgun (WGS) entry which is preliminary data.</text>
</comment>
<proteinExistence type="predicted"/>
<name>A0A8H5ZTB5_PETAA</name>
<dbReference type="Proteomes" id="UP000541154">
    <property type="component" value="Unassembled WGS sequence"/>
</dbReference>
<keyword evidence="3" id="KW-1185">Reference proteome</keyword>
<protein>
    <submittedName>
        <fullName evidence="2">Uncharacterized protein</fullName>
    </submittedName>
</protein>
<gene>
    <name evidence="2" type="ORF">ETB97_011760</name>
</gene>
<keyword evidence="1" id="KW-0472">Membrane</keyword>
<feature type="non-terminal residue" evidence="2">
    <location>
        <position position="126"/>
    </location>
</feature>